<feature type="region of interest" description="Disordered" evidence="1">
    <location>
        <begin position="161"/>
        <end position="186"/>
    </location>
</feature>
<name>A0AAV4F475_9GAST</name>
<feature type="region of interest" description="Disordered" evidence="1">
    <location>
        <begin position="118"/>
        <end position="142"/>
    </location>
</feature>
<gene>
    <name evidence="2" type="ORF">ElyMa_000255500</name>
</gene>
<protein>
    <submittedName>
        <fullName evidence="2">Uncharacterized protein</fullName>
    </submittedName>
</protein>
<reference evidence="2 3" key="1">
    <citation type="journal article" date="2021" name="Elife">
        <title>Chloroplast acquisition without the gene transfer in kleptoplastic sea slugs, Plakobranchus ocellatus.</title>
        <authorList>
            <person name="Maeda T."/>
            <person name="Takahashi S."/>
            <person name="Yoshida T."/>
            <person name="Shimamura S."/>
            <person name="Takaki Y."/>
            <person name="Nagai Y."/>
            <person name="Toyoda A."/>
            <person name="Suzuki Y."/>
            <person name="Arimoto A."/>
            <person name="Ishii H."/>
            <person name="Satoh N."/>
            <person name="Nishiyama T."/>
            <person name="Hasebe M."/>
            <person name="Maruyama T."/>
            <person name="Minagawa J."/>
            <person name="Obokata J."/>
            <person name="Shigenobu S."/>
        </authorList>
    </citation>
    <scope>NUCLEOTIDE SEQUENCE [LARGE SCALE GENOMIC DNA]</scope>
</reference>
<keyword evidence="3" id="KW-1185">Reference proteome</keyword>
<evidence type="ECO:0000256" key="1">
    <source>
        <dbReference type="SAM" id="MobiDB-lite"/>
    </source>
</evidence>
<comment type="caution">
    <text evidence="2">The sequence shown here is derived from an EMBL/GenBank/DDBJ whole genome shotgun (WGS) entry which is preliminary data.</text>
</comment>
<evidence type="ECO:0000313" key="3">
    <source>
        <dbReference type="Proteomes" id="UP000762676"/>
    </source>
</evidence>
<feature type="compositionally biased region" description="Polar residues" evidence="1">
    <location>
        <begin position="118"/>
        <end position="133"/>
    </location>
</feature>
<dbReference type="EMBL" id="BMAT01000518">
    <property type="protein sequence ID" value="GFR67601.1"/>
    <property type="molecule type" value="Genomic_DNA"/>
</dbReference>
<accession>A0AAV4F475</accession>
<proteinExistence type="predicted"/>
<organism evidence="2 3">
    <name type="scientific">Elysia marginata</name>
    <dbReference type="NCBI Taxonomy" id="1093978"/>
    <lineage>
        <taxon>Eukaryota</taxon>
        <taxon>Metazoa</taxon>
        <taxon>Spiralia</taxon>
        <taxon>Lophotrochozoa</taxon>
        <taxon>Mollusca</taxon>
        <taxon>Gastropoda</taxon>
        <taxon>Heterobranchia</taxon>
        <taxon>Euthyneura</taxon>
        <taxon>Panpulmonata</taxon>
        <taxon>Sacoglossa</taxon>
        <taxon>Placobranchoidea</taxon>
        <taxon>Plakobranchidae</taxon>
        <taxon>Elysia</taxon>
    </lineage>
</organism>
<dbReference type="AlphaFoldDB" id="A0AAV4F475"/>
<dbReference type="Proteomes" id="UP000762676">
    <property type="component" value="Unassembled WGS sequence"/>
</dbReference>
<sequence length="186" mass="20430">MAYGLYVKNDNEDIHSKFICKPCQGRISIIKRTGLSESIIEANNQMMLQSQKLWAPFNANFTISQCSVCKHCSELSKGGRPKKHSRHGRKTIQNKEFTNTDFNIYSDTNVSAATTETNNLPLPEEQGTSNANAVSLPEASGTTTKVTLALPEDQLLEAQGESDIHVVSPSESQTESATIDEHINTS</sequence>
<evidence type="ECO:0000313" key="2">
    <source>
        <dbReference type="EMBL" id="GFR67601.1"/>
    </source>
</evidence>